<dbReference type="PANTHER" id="PTHR13146">
    <property type="match status" value="1"/>
</dbReference>
<protein>
    <submittedName>
        <fullName evidence="2">Uncharacterized protein</fullName>
    </submittedName>
</protein>
<feature type="transmembrane region" description="Helical" evidence="1">
    <location>
        <begin position="104"/>
        <end position="127"/>
    </location>
</feature>
<sequence length="239" mass="27378">MMVGMEGIYGIGMSLILLTVLQFSPMISVTHNIVKLEEYSPIFSSFSKNENNNDYVWQQLADTTAAQWTNSIQNKTQIESYFVNNHHNNFNVPFDDILLTFRQLLFSSACFFTILFYILAGAFYNFCQISIIKHLSAGAAVMMGSLRNISVWCVCLVLPIFGESFNIIQFLGFIGLVVGNIFFQNVWIKTFDEILPKNVVDRFSFFLKDYEKASDVMITEEMEMTEDARKDSTTEVLPF</sequence>
<gene>
    <name evidence="2" type="ORF">ADEAN_000997300</name>
</gene>
<dbReference type="GO" id="GO:0016020">
    <property type="term" value="C:membrane"/>
    <property type="evidence" value="ECO:0007669"/>
    <property type="project" value="TreeGrafter"/>
</dbReference>
<feature type="transmembrane region" description="Helical" evidence="1">
    <location>
        <begin position="139"/>
        <end position="161"/>
    </location>
</feature>
<feature type="transmembrane region" description="Helical" evidence="1">
    <location>
        <begin position="167"/>
        <end position="188"/>
    </location>
</feature>
<dbReference type="AlphaFoldDB" id="A0A7G2CSX0"/>
<organism evidence="2 3">
    <name type="scientific">Angomonas deanei</name>
    <dbReference type="NCBI Taxonomy" id="59799"/>
    <lineage>
        <taxon>Eukaryota</taxon>
        <taxon>Discoba</taxon>
        <taxon>Euglenozoa</taxon>
        <taxon>Kinetoplastea</taxon>
        <taxon>Metakinetoplastina</taxon>
        <taxon>Trypanosomatida</taxon>
        <taxon>Trypanosomatidae</taxon>
        <taxon>Strigomonadinae</taxon>
        <taxon>Angomonas</taxon>
    </lineage>
</organism>
<dbReference type="PANTHER" id="PTHR13146:SF0">
    <property type="entry name" value="SOLUTE CARRIER FAMILY 35 MEMBER F6"/>
    <property type="match status" value="1"/>
</dbReference>
<keyword evidence="3" id="KW-1185">Reference proteome</keyword>
<keyword evidence="1" id="KW-1133">Transmembrane helix</keyword>
<evidence type="ECO:0000256" key="1">
    <source>
        <dbReference type="SAM" id="Phobius"/>
    </source>
</evidence>
<evidence type="ECO:0000313" key="3">
    <source>
        <dbReference type="Proteomes" id="UP000515908"/>
    </source>
</evidence>
<dbReference type="Proteomes" id="UP000515908">
    <property type="component" value="Chromosome 26"/>
</dbReference>
<name>A0A7G2CSX0_9TRYP</name>
<dbReference type="VEuPathDB" id="TriTrypDB:ADEAN_000997300"/>
<keyword evidence="1" id="KW-0812">Transmembrane</keyword>
<feature type="transmembrane region" description="Helical" evidence="1">
    <location>
        <begin position="7"/>
        <end position="27"/>
    </location>
</feature>
<keyword evidence="1" id="KW-0472">Membrane</keyword>
<accession>A0A7G2CSX0</accession>
<evidence type="ECO:0000313" key="2">
    <source>
        <dbReference type="EMBL" id="CAD2222429.1"/>
    </source>
</evidence>
<dbReference type="EMBL" id="LR877170">
    <property type="protein sequence ID" value="CAD2222429.1"/>
    <property type="molecule type" value="Genomic_DNA"/>
</dbReference>
<reference evidence="2 3" key="1">
    <citation type="submission" date="2020-08" db="EMBL/GenBank/DDBJ databases">
        <authorList>
            <person name="Newling K."/>
            <person name="Davey J."/>
            <person name="Forrester S."/>
        </authorList>
    </citation>
    <scope>NUCLEOTIDE SEQUENCE [LARGE SCALE GENOMIC DNA]</scope>
    <source>
        <strain evidence="3">Crithidia deanei Carvalho (ATCC PRA-265)</strain>
    </source>
</reference>
<proteinExistence type="predicted"/>